<dbReference type="EMBL" id="JAVRBK010000006">
    <property type="protein sequence ID" value="KAK5642116.1"/>
    <property type="molecule type" value="Genomic_DNA"/>
</dbReference>
<dbReference type="InterPro" id="IPR036291">
    <property type="entry name" value="NAD(P)-bd_dom_sf"/>
</dbReference>
<dbReference type="InterPro" id="IPR020904">
    <property type="entry name" value="Sc_DH/Rdtase_CS"/>
</dbReference>
<comment type="caution">
    <text evidence="3">The sequence shown here is derived from an EMBL/GenBank/DDBJ whole genome shotgun (WGS) entry which is preliminary data.</text>
</comment>
<reference evidence="3 4" key="1">
    <citation type="journal article" date="2024" name="Insects">
        <title>An Improved Chromosome-Level Genome Assembly of the Firefly Pyrocoelia pectoralis.</title>
        <authorList>
            <person name="Fu X."/>
            <person name="Meyer-Rochow V.B."/>
            <person name="Ballantyne L."/>
            <person name="Zhu X."/>
        </authorList>
    </citation>
    <scope>NUCLEOTIDE SEQUENCE [LARGE SCALE GENOMIC DNA]</scope>
    <source>
        <strain evidence="3">XCY_ONT2</strain>
    </source>
</reference>
<organism evidence="3 4">
    <name type="scientific">Pyrocoelia pectoralis</name>
    <dbReference type="NCBI Taxonomy" id="417401"/>
    <lineage>
        <taxon>Eukaryota</taxon>
        <taxon>Metazoa</taxon>
        <taxon>Ecdysozoa</taxon>
        <taxon>Arthropoda</taxon>
        <taxon>Hexapoda</taxon>
        <taxon>Insecta</taxon>
        <taxon>Pterygota</taxon>
        <taxon>Neoptera</taxon>
        <taxon>Endopterygota</taxon>
        <taxon>Coleoptera</taxon>
        <taxon>Polyphaga</taxon>
        <taxon>Elateriformia</taxon>
        <taxon>Elateroidea</taxon>
        <taxon>Lampyridae</taxon>
        <taxon>Lampyrinae</taxon>
        <taxon>Pyrocoelia</taxon>
    </lineage>
</organism>
<keyword evidence="4" id="KW-1185">Reference proteome</keyword>
<name>A0AAN7VAU2_9COLE</name>
<proteinExistence type="inferred from homology"/>
<evidence type="ECO:0008006" key="5">
    <source>
        <dbReference type="Google" id="ProtNLM"/>
    </source>
</evidence>
<comment type="similarity">
    <text evidence="1">Belongs to the short-chain dehydrogenases/reductases (SDR) family.</text>
</comment>
<evidence type="ECO:0000313" key="4">
    <source>
        <dbReference type="Proteomes" id="UP001329430"/>
    </source>
</evidence>
<evidence type="ECO:0000256" key="2">
    <source>
        <dbReference type="ARBA" id="ARBA00023002"/>
    </source>
</evidence>
<dbReference type="PANTHER" id="PTHR43943">
    <property type="entry name" value="DEHYDROGENASE/REDUCTASE (SDR FAMILY) MEMBER 4"/>
    <property type="match status" value="1"/>
</dbReference>
<dbReference type="PRINTS" id="PR00080">
    <property type="entry name" value="SDRFAMILY"/>
</dbReference>
<dbReference type="GO" id="GO:0004090">
    <property type="term" value="F:carbonyl reductase (NADPH) activity"/>
    <property type="evidence" value="ECO:0007669"/>
    <property type="project" value="TreeGrafter"/>
</dbReference>
<sequence length="264" mass="27948">MIGRGIRHLSNMARLNDKVAIVTASTDGIGFAIAKRLAQEGAKVVVSSRNQKNVDEALSKLAKDGLSDRVVGTVCHVGKAEDRKRIFDEAVKLGGLDILISNAAVNPTIGPILECSEQVWDKIFEINVKAAFLLAKDAVPLFQKRGGGKIIFISSVGGHRPFPLLGPYSVSKTALLGLTKAIAGDVATDNITVNCIAPGVIETKFSNAITTEGPIREESLSLIPMKRFGKPDEVASVAAFLASSDANYITGETILVTGGMHARL</sequence>
<dbReference type="Gene3D" id="3.40.50.720">
    <property type="entry name" value="NAD(P)-binding Rossmann-like Domain"/>
    <property type="match status" value="1"/>
</dbReference>
<accession>A0AAN7VAU2</accession>
<dbReference type="SUPFAM" id="SSF51735">
    <property type="entry name" value="NAD(P)-binding Rossmann-fold domains"/>
    <property type="match status" value="1"/>
</dbReference>
<dbReference type="NCBIfam" id="NF005559">
    <property type="entry name" value="PRK07231.1"/>
    <property type="match status" value="1"/>
</dbReference>
<evidence type="ECO:0000256" key="1">
    <source>
        <dbReference type="ARBA" id="ARBA00006484"/>
    </source>
</evidence>
<dbReference type="FunFam" id="3.40.50.720:FF:000084">
    <property type="entry name" value="Short-chain dehydrogenase reductase"/>
    <property type="match status" value="1"/>
</dbReference>
<dbReference type="Proteomes" id="UP001329430">
    <property type="component" value="Chromosome 6"/>
</dbReference>
<dbReference type="PROSITE" id="PS00061">
    <property type="entry name" value="ADH_SHORT"/>
    <property type="match status" value="1"/>
</dbReference>
<dbReference type="Pfam" id="PF13561">
    <property type="entry name" value="adh_short_C2"/>
    <property type="match status" value="1"/>
</dbReference>
<dbReference type="PANTHER" id="PTHR43943:SF2">
    <property type="entry name" value="DEHYDROGENASE_REDUCTASE 4"/>
    <property type="match status" value="1"/>
</dbReference>
<protein>
    <recommendedName>
        <fullName evidence="5">Dehydrogenase/reductase SDR family member 4</fullName>
    </recommendedName>
</protein>
<dbReference type="PRINTS" id="PR00081">
    <property type="entry name" value="GDHRDH"/>
</dbReference>
<dbReference type="AlphaFoldDB" id="A0AAN7VAU2"/>
<keyword evidence="2" id="KW-0560">Oxidoreductase</keyword>
<gene>
    <name evidence="3" type="ORF">RI129_008283</name>
</gene>
<dbReference type="InterPro" id="IPR002347">
    <property type="entry name" value="SDR_fam"/>
</dbReference>
<evidence type="ECO:0000313" key="3">
    <source>
        <dbReference type="EMBL" id="KAK5642116.1"/>
    </source>
</evidence>